<name>A0A1B7HME4_9ENTR</name>
<organism evidence="1 2">
    <name type="scientific">Buttiauxella gaviniae ATCC 51604</name>
    <dbReference type="NCBI Taxonomy" id="1354253"/>
    <lineage>
        <taxon>Bacteria</taxon>
        <taxon>Pseudomonadati</taxon>
        <taxon>Pseudomonadota</taxon>
        <taxon>Gammaproteobacteria</taxon>
        <taxon>Enterobacterales</taxon>
        <taxon>Enterobacteriaceae</taxon>
        <taxon>Buttiauxella</taxon>
    </lineage>
</organism>
<reference evidence="1 2" key="1">
    <citation type="submission" date="2016-04" db="EMBL/GenBank/DDBJ databases">
        <title>ATOL: Assembling a taxonomically balanced genome-scale reconstruction of the evolutionary history of the Enterobacteriaceae.</title>
        <authorList>
            <person name="Plunkett G.III."/>
            <person name="Neeno-Eckwall E.C."/>
            <person name="Glasner J.D."/>
            <person name="Perna N.T."/>
        </authorList>
    </citation>
    <scope>NUCLEOTIDE SEQUENCE [LARGE SCALE GENOMIC DNA]</scope>
    <source>
        <strain evidence="1 2">ATCC 51604</strain>
    </source>
</reference>
<dbReference type="PATRIC" id="fig|1354253.4.peg.4645"/>
<sequence length="135" mass="14934">MNVLSGSLKVQPTHVSAWVFIAESLADDLGLPGVVMNKIDYMKPLSQQLDTVLPQLVEHDVVIDKVLPFYLAVTAKLSGKTTKEIFGYNAQALEAIFGSENAGKNPRELAESEYAYRVHAIAREMFDKLPEIKAE</sequence>
<dbReference type="AlphaFoldDB" id="A0A1B7HME4"/>
<accession>A0A1B7HME4</accession>
<gene>
    <name evidence="1" type="ORF">M977_04521</name>
</gene>
<comment type="caution">
    <text evidence="1">The sequence shown here is derived from an EMBL/GenBank/DDBJ whole genome shotgun (WGS) entry which is preliminary data.</text>
</comment>
<dbReference type="Proteomes" id="UP000078504">
    <property type="component" value="Unassembled WGS sequence"/>
</dbReference>
<evidence type="ECO:0000313" key="1">
    <source>
        <dbReference type="EMBL" id="OAT16771.1"/>
    </source>
</evidence>
<protein>
    <submittedName>
        <fullName evidence="1">Uncharacterized protein</fullName>
    </submittedName>
</protein>
<evidence type="ECO:0000313" key="2">
    <source>
        <dbReference type="Proteomes" id="UP000078504"/>
    </source>
</evidence>
<proteinExistence type="predicted"/>
<dbReference type="EMBL" id="LXEP01000047">
    <property type="protein sequence ID" value="OAT16771.1"/>
    <property type="molecule type" value="Genomic_DNA"/>
</dbReference>